<accession>A0AAV5TRY9</accession>
<evidence type="ECO:0000313" key="2">
    <source>
        <dbReference type="Proteomes" id="UP001432027"/>
    </source>
</evidence>
<gene>
    <name evidence="1" type="ORF">PENTCL1PPCAC_18988</name>
</gene>
<proteinExistence type="predicted"/>
<organism evidence="1 2">
    <name type="scientific">Pristionchus entomophagus</name>
    <dbReference type="NCBI Taxonomy" id="358040"/>
    <lineage>
        <taxon>Eukaryota</taxon>
        <taxon>Metazoa</taxon>
        <taxon>Ecdysozoa</taxon>
        <taxon>Nematoda</taxon>
        <taxon>Chromadorea</taxon>
        <taxon>Rhabditida</taxon>
        <taxon>Rhabditina</taxon>
        <taxon>Diplogasteromorpha</taxon>
        <taxon>Diplogasteroidea</taxon>
        <taxon>Neodiplogasteridae</taxon>
        <taxon>Pristionchus</taxon>
    </lineage>
</organism>
<protein>
    <submittedName>
        <fullName evidence="1">Uncharacterized protein</fullName>
    </submittedName>
</protein>
<dbReference type="Proteomes" id="UP001432027">
    <property type="component" value="Unassembled WGS sequence"/>
</dbReference>
<feature type="non-terminal residue" evidence="1">
    <location>
        <position position="1"/>
    </location>
</feature>
<evidence type="ECO:0000313" key="1">
    <source>
        <dbReference type="EMBL" id="GMS96813.1"/>
    </source>
</evidence>
<reference evidence="1" key="1">
    <citation type="submission" date="2023-10" db="EMBL/GenBank/DDBJ databases">
        <title>Genome assembly of Pristionchus species.</title>
        <authorList>
            <person name="Yoshida K."/>
            <person name="Sommer R.J."/>
        </authorList>
    </citation>
    <scope>NUCLEOTIDE SEQUENCE</scope>
    <source>
        <strain evidence="1">RS0144</strain>
    </source>
</reference>
<sequence length="231" mass="26101">GAGEGPVRKLWRRISKERSFPGLPTEKFVSSVSYSELISYERPVVKESVGASLVPQSQTLISICKLILRRSYEIAEFDTLKLRWTVANHRGLSAAILDEVCETVLNSALSVTEPITTLYATSDLVTVGNIEYLLEKTDLLSLFCLLAYHFYFMDKQSPPDFDTFLLAGKRPEKTWQATFVLVASTMQLSDPRNRRFAASLLIRWFSNEEVTSLRADAVLKYMAQFGNLFVP</sequence>
<name>A0AAV5TRY9_9BILA</name>
<dbReference type="AlphaFoldDB" id="A0AAV5TRY9"/>
<dbReference type="EMBL" id="BTSX01000004">
    <property type="protein sequence ID" value="GMS96813.1"/>
    <property type="molecule type" value="Genomic_DNA"/>
</dbReference>
<comment type="caution">
    <text evidence="1">The sequence shown here is derived from an EMBL/GenBank/DDBJ whole genome shotgun (WGS) entry which is preliminary data.</text>
</comment>
<keyword evidence="2" id="KW-1185">Reference proteome</keyword>